<dbReference type="Gene3D" id="3.40.50.720">
    <property type="entry name" value="NAD(P)-binding Rossmann-like Domain"/>
    <property type="match status" value="1"/>
</dbReference>
<dbReference type="PANTHER" id="PTHR43708">
    <property type="entry name" value="CONSERVED EXPRESSED OXIDOREDUCTASE (EUROFUNG)"/>
    <property type="match status" value="1"/>
</dbReference>
<dbReference type="InterPro" id="IPR051317">
    <property type="entry name" value="Gfo/Idh/MocA_oxidoreduct"/>
</dbReference>
<dbReference type="SUPFAM" id="SSF51735">
    <property type="entry name" value="NAD(P)-binding Rossmann-fold domains"/>
    <property type="match status" value="1"/>
</dbReference>
<dbReference type="OrthoDB" id="9815825at2"/>
<dbReference type="GO" id="GO:0000166">
    <property type="term" value="F:nucleotide binding"/>
    <property type="evidence" value="ECO:0007669"/>
    <property type="project" value="InterPro"/>
</dbReference>
<protein>
    <submittedName>
        <fullName evidence="2">Gfo/Idh/MocA family oxidoreductase</fullName>
    </submittedName>
</protein>
<name>A0A4R5KDI3_9BACL</name>
<reference evidence="2 3" key="1">
    <citation type="submission" date="2019-03" db="EMBL/GenBank/DDBJ databases">
        <title>This is whole genome sequence of Paenibacillus sp MS74 strain.</title>
        <authorList>
            <person name="Trinh H.N."/>
        </authorList>
    </citation>
    <scope>NUCLEOTIDE SEQUENCE [LARGE SCALE GENOMIC DNA]</scope>
    <source>
        <strain evidence="2 3">MS74</strain>
    </source>
</reference>
<dbReference type="AlphaFoldDB" id="A0A4R5KDI3"/>
<gene>
    <name evidence="2" type="ORF">E1757_27785</name>
</gene>
<dbReference type="Pfam" id="PF01408">
    <property type="entry name" value="GFO_IDH_MocA"/>
    <property type="match status" value="1"/>
</dbReference>
<evidence type="ECO:0000313" key="2">
    <source>
        <dbReference type="EMBL" id="TDF93283.1"/>
    </source>
</evidence>
<sequence length="357" mass="40237">MNKVKVGIIGLGEVAQITHLPILESLSDRYEIAAICDISPRLLEAMGDRYNVNRRYTDAIELTKQADLDAVFVLNSDEYHAECAIAALKNKKHVLIEKPVCLTLADADAIIRARDESGAQVMVGYMRRFAPAYISAVEEVKRLDKINYARIRAIIGANRLIIEQTSNVLRPDDFPETAVRDKQERAQRMVHEAIGDAPQELKSVYRLLCGLSSHDLSAMREIIGIPKRVIAASQWNGGKFMNAILEYDGYNATFETGVDNQRRFDAHIQVYGDRKAVMIQYDTPYIRHLPTTKVVEETAGEAFNRTVERPSFKDAYTIELEYFHDVVTKGVQPKTTVEDSKEDLKLFKLIVDAMAGN</sequence>
<evidence type="ECO:0000313" key="3">
    <source>
        <dbReference type="Proteomes" id="UP000295636"/>
    </source>
</evidence>
<accession>A0A4R5KDI3</accession>
<evidence type="ECO:0000259" key="1">
    <source>
        <dbReference type="Pfam" id="PF01408"/>
    </source>
</evidence>
<dbReference type="PANTHER" id="PTHR43708:SF4">
    <property type="entry name" value="OXIDOREDUCTASE YCEM-RELATED"/>
    <property type="match status" value="1"/>
</dbReference>
<dbReference type="EMBL" id="SMRT01000017">
    <property type="protein sequence ID" value="TDF93283.1"/>
    <property type="molecule type" value="Genomic_DNA"/>
</dbReference>
<dbReference type="InterPro" id="IPR036291">
    <property type="entry name" value="NAD(P)-bd_dom_sf"/>
</dbReference>
<organism evidence="2 3">
    <name type="scientific">Paenibacillus piri</name>
    <dbReference type="NCBI Taxonomy" id="2547395"/>
    <lineage>
        <taxon>Bacteria</taxon>
        <taxon>Bacillati</taxon>
        <taxon>Bacillota</taxon>
        <taxon>Bacilli</taxon>
        <taxon>Bacillales</taxon>
        <taxon>Paenibacillaceae</taxon>
        <taxon>Paenibacillus</taxon>
    </lineage>
</organism>
<dbReference type="InterPro" id="IPR000683">
    <property type="entry name" value="Gfo/Idh/MocA-like_OxRdtase_N"/>
</dbReference>
<comment type="caution">
    <text evidence="2">The sequence shown here is derived from an EMBL/GenBank/DDBJ whole genome shotgun (WGS) entry which is preliminary data.</text>
</comment>
<keyword evidence="3" id="KW-1185">Reference proteome</keyword>
<proteinExistence type="predicted"/>
<dbReference type="Proteomes" id="UP000295636">
    <property type="component" value="Unassembled WGS sequence"/>
</dbReference>
<feature type="domain" description="Gfo/Idh/MocA-like oxidoreductase N-terminal" evidence="1">
    <location>
        <begin position="4"/>
        <end position="125"/>
    </location>
</feature>
<dbReference type="RefSeq" id="WP_133234364.1">
    <property type="nucleotide sequence ID" value="NZ_SMRT01000017.1"/>
</dbReference>
<dbReference type="Gene3D" id="3.30.360.10">
    <property type="entry name" value="Dihydrodipicolinate Reductase, domain 2"/>
    <property type="match status" value="1"/>
</dbReference>